<sequence>MGIIYRIAVLLLGCCLLPIPGGVRAAADETPFYLQSVQADFVQRKHLQILLQPLVSTGSFAFQAPQSLRWEYREPIRSVLVMHAGFARKYVERDGRWEEDRGAPVGALQFVLAEMSDWLAGRFTDEGLFHVTVVDPQTMRFVPKDQTVAAFIRFVEIRVGEQPGLLDSVLIDEGDGAFTEMTFTNRVLNPDLPFELFSAP</sequence>
<dbReference type="EMBL" id="AP025516">
    <property type="protein sequence ID" value="BDD86300.1"/>
    <property type="molecule type" value="Genomic_DNA"/>
</dbReference>
<evidence type="ECO:0000313" key="3">
    <source>
        <dbReference type="EMBL" id="BDD86300.1"/>
    </source>
</evidence>
<dbReference type="InterPro" id="IPR029046">
    <property type="entry name" value="LolA/LolB/LppX"/>
</dbReference>
<name>A0ABN6M0C7_9BACT</name>
<dbReference type="CDD" id="cd16325">
    <property type="entry name" value="LolA"/>
    <property type="match status" value="1"/>
</dbReference>
<proteinExistence type="predicted"/>
<accession>A0ABN6M0C7</accession>
<dbReference type="SUPFAM" id="SSF89392">
    <property type="entry name" value="Prokaryotic lipoproteins and lipoprotein localization factors"/>
    <property type="match status" value="1"/>
</dbReference>
<evidence type="ECO:0000313" key="4">
    <source>
        <dbReference type="Proteomes" id="UP000830055"/>
    </source>
</evidence>
<evidence type="ECO:0000256" key="1">
    <source>
        <dbReference type="ARBA" id="ARBA00022729"/>
    </source>
</evidence>
<protein>
    <recommendedName>
        <fullName evidence="5">Outer membrane lipoprotein carrier protein LolA</fullName>
    </recommendedName>
</protein>
<keyword evidence="4" id="KW-1185">Reference proteome</keyword>
<reference evidence="3 4" key="1">
    <citation type="submission" date="2022-01" db="EMBL/GenBank/DDBJ databases">
        <title>Desulfofustis limnae sp. nov., a novel mesophilic sulfate-reducing bacterium isolated from marsh soil.</title>
        <authorList>
            <person name="Watanabe M."/>
            <person name="Takahashi A."/>
            <person name="Kojima H."/>
            <person name="Fukui M."/>
        </authorList>
    </citation>
    <scope>NUCLEOTIDE SEQUENCE [LARGE SCALE GENOMIC DNA]</scope>
    <source>
        <strain evidence="3 4">PPLL</strain>
    </source>
</reference>
<organism evidence="3 4">
    <name type="scientific">Desulfofustis limnaeus</name>
    <dbReference type="NCBI Taxonomy" id="2740163"/>
    <lineage>
        <taxon>Bacteria</taxon>
        <taxon>Pseudomonadati</taxon>
        <taxon>Thermodesulfobacteriota</taxon>
        <taxon>Desulfobulbia</taxon>
        <taxon>Desulfobulbales</taxon>
        <taxon>Desulfocapsaceae</taxon>
        <taxon>Desulfofustis</taxon>
    </lineage>
</organism>
<gene>
    <name evidence="3" type="ORF">DPPLL_06650</name>
</gene>
<dbReference type="Pfam" id="PF03548">
    <property type="entry name" value="LolA"/>
    <property type="match status" value="1"/>
</dbReference>
<dbReference type="RefSeq" id="WP_284153392.1">
    <property type="nucleotide sequence ID" value="NZ_AP025516.1"/>
</dbReference>
<dbReference type="Proteomes" id="UP000830055">
    <property type="component" value="Chromosome"/>
</dbReference>
<evidence type="ECO:0000256" key="2">
    <source>
        <dbReference type="SAM" id="SignalP"/>
    </source>
</evidence>
<feature type="chain" id="PRO_5045043604" description="Outer membrane lipoprotein carrier protein LolA" evidence="2">
    <location>
        <begin position="26"/>
        <end position="200"/>
    </location>
</feature>
<dbReference type="InterPro" id="IPR004564">
    <property type="entry name" value="OM_lipoprot_carrier_LolA-like"/>
</dbReference>
<evidence type="ECO:0008006" key="5">
    <source>
        <dbReference type="Google" id="ProtNLM"/>
    </source>
</evidence>
<dbReference type="Gene3D" id="2.50.20.10">
    <property type="entry name" value="Lipoprotein localisation LolA/LolB/LppX"/>
    <property type="match status" value="1"/>
</dbReference>
<feature type="signal peptide" evidence="2">
    <location>
        <begin position="1"/>
        <end position="25"/>
    </location>
</feature>
<keyword evidence="1 2" id="KW-0732">Signal</keyword>